<reference evidence="6 7" key="3">
    <citation type="submission" date="2014-12" db="EMBL/GenBank/DDBJ databases">
        <authorList>
            <person name="Jaenicke S."/>
        </authorList>
    </citation>
    <scope>NUCLEOTIDE SEQUENCE [LARGE SCALE GENOMIC DNA]</scope>
</reference>
<dbReference type="InterPro" id="IPR007466">
    <property type="entry name" value="Peptidyl-Arg-deiminase_porph"/>
</dbReference>
<dbReference type="STRING" id="1578720.HAL011_04790"/>
<dbReference type="Pfam" id="PF04371">
    <property type="entry name" value="PAD_porph"/>
    <property type="match status" value="1"/>
</dbReference>
<dbReference type="GO" id="GO:0004668">
    <property type="term" value="F:protein-arginine deiminase activity"/>
    <property type="evidence" value="ECO:0007669"/>
    <property type="project" value="InterPro"/>
</dbReference>
<dbReference type="GO" id="GO:0047632">
    <property type="term" value="F:agmatine deiminase activity"/>
    <property type="evidence" value="ECO:0007669"/>
    <property type="project" value="UniProtKB-EC"/>
</dbReference>
<gene>
    <name evidence="2" type="ORF">HAL011_04790</name>
    <name evidence="3" type="ORF">HAL013_13340</name>
    <name evidence="4" type="ORF">HAL09_09150</name>
</gene>
<proteinExistence type="predicted"/>
<dbReference type="EMBL" id="CDML01000011">
    <property type="protein sequence ID" value="CRF40717.1"/>
    <property type="molecule type" value="Genomic_DNA"/>
</dbReference>
<evidence type="ECO:0000313" key="2">
    <source>
        <dbReference type="EMBL" id="CRF40717.1"/>
    </source>
</evidence>
<dbReference type="AlphaFoldDB" id="A0A0K2XI13"/>
<evidence type="ECO:0000313" key="3">
    <source>
        <dbReference type="EMBL" id="CRF43110.1"/>
    </source>
</evidence>
<dbReference type="PANTHER" id="PTHR31377:SF0">
    <property type="entry name" value="AGMATINE DEIMINASE-RELATED"/>
    <property type="match status" value="1"/>
</dbReference>
<evidence type="ECO:0000256" key="1">
    <source>
        <dbReference type="ARBA" id="ARBA00022801"/>
    </source>
</evidence>
<evidence type="ECO:0000313" key="7">
    <source>
        <dbReference type="Proteomes" id="UP000045175"/>
    </source>
</evidence>
<dbReference type="SUPFAM" id="SSF55909">
    <property type="entry name" value="Pentein"/>
    <property type="match status" value="1"/>
</dbReference>
<dbReference type="Proteomes" id="UP000038622">
    <property type="component" value="Unassembled WGS sequence"/>
</dbReference>
<dbReference type="Proteomes" id="UP000041394">
    <property type="component" value="Unassembled WGS sequence"/>
</dbReference>
<name>A0A0K2XI13_9HELI</name>
<keyword evidence="1 4" id="KW-0378">Hydrolase</keyword>
<evidence type="ECO:0000313" key="6">
    <source>
        <dbReference type="Proteomes" id="UP000041394"/>
    </source>
</evidence>
<dbReference type="PANTHER" id="PTHR31377">
    <property type="entry name" value="AGMATINE DEIMINASE-RELATED"/>
    <property type="match status" value="1"/>
</dbReference>
<dbReference type="Proteomes" id="UP000045175">
    <property type="component" value="Unassembled WGS sequence"/>
</dbReference>
<dbReference type="EMBL" id="CDMH01000057">
    <property type="protein sequence ID" value="CRF43110.1"/>
    <property type="molecule type" value="Genomic_DNA"/>
</dbReference>
<dbReference type="OrthoDB" id="9808013at2"/>
<dbReference type="Gene3D" id="3.75.10.10">
    <property type="entry name" value="L-arginine/glycine Amidinotransferase, Chain A"/>
    <property type="match status" value="1"/>
</dbReference>
<reference evidence="5" key="2">
    <citation type="submission" date="2014-12" db="EMBL/GenBank/DDBJ databases">
        <authorList>
            <person name="Smet A."/>
        </authorList>
    </citation>
    <scope>NUCLEOTIDE SEQUENCE [LARGE SCALE GENOMIC DNA]</scope>
</reference>
<protein>
    <submittedName>
        <fullName evidence="4">Agmatine deiminase</fullName>
        <ecNumber evidence="4">3.5.3.12</ecNumber>
    </submittedName>
</protein>
<organism evidence="4 6">
    <name type="scientific">Helicobacter ailurogastricus</name>
    <dbReference type="NCBI Taxonomy" id="1578720"/>
    <lineage>
        <taxon>Bacteria</taxon>
        <taxon>Pseudomonadati</taxon>
        <taxon>Campylobacterota</taxon>
        <taxon>Epsilonproteobacteria</taxon>
        <taxon>Campylobacterales</taxon>
        <taxon>Helicobacteraceae</taxon>
        <taxon>Helicobacter</taxon>
    </lineage>
</organism>
<dbReference type="EC" id="3.5.3.12" evidence="4"/>
<dbReference type="EMBL" id="CDMN01000034">
    <property type="protein sequence ID" value="CRF44339.1"/>
    <property type="molecule type" value="Genomic_DNA"/>
</dbReference>
<keyword evidence="5" id="KW-1185">Reference proteome</keyword>
<evidence type="ECO:0000313" key="4">
    <source>
        <dbReference type="EMBL" id="CRF44339.1"/>
    </source>
</evidence>
<dbReference type="RefSeq" id="WP_053941688.1">
    <property type="nucleotide sequence ID" value="NZ_BSCV01000002.1"/>
</dbReference>
<evidence type="ECO:0000313" key="5">
    <source>
        <dbReference type="Proteomes" id="UP000038622"/>
    </source>
</evidence>
<sequence length="333" mass="37482">MKRLKAEWEEQSAILMAFPHTATDWGAYLAEAQECFYNTICDLSHYQNVIVCVHPNDTKSQDSLAKLGQVQIVLIDFNDTWARDFGPLCVETGGVALYLDFIFNAWGGKYQAHLDNAISSKLSQKGLLRHPLRSVNFVLEGGSVESDGVGTILTTTSCLLNPDRNPNLDQARIEGVLKQELGAEQILWLEVQPLEGDDTDGHIDTLARFLDPDTIAYVSCEDRNDSHYNDLKNMEAQLRRFRNTKGKKYRLLPLPLPRPKFHQGVRLPATYANFLWVNNNGQRVLFVPTYKDPADNRVLKLLEANTGVEVVGVDCSMLIRQKGSLHCAAMQLY</sequence>
<dbReference type="GO" id="GO:0009446">
    <property type="term" value="P:putrescine biosynthetic process"/>
    <property type="evidence" value="ECO:0007669"/>
    <property type="project" value="InterPro"/>
</dbReference>
<reference evidence="4" key="1">
    <citation type="submission" date="2014-12" db="EMBL/GenBank/DDBJ databases">
        <title>Whole genome sequences of four Staphylococcus schleiferi canine isolates.</title>
        <authorList>
            <person name="Misic A.M."/>
            <person name="Cain C."/>
            <person name="Morris D.O."/>
            <person name="Rankin S."/>
            <person name="Beiting D."/>
        </authorList>
    </citation>
    <scope>NUCLEOTIDE SEQUENCE</scope>
    <source>
        <strain evidence="2">ASB11</strain>
        <strain evidence="3">ASB13</strain>
        <strain evidence="4">ASB9</strain>
    </source>
</reference>
<accession>A0A0K2XI13</accession>